<dbReference type="Proteomes" id="UP000032668">
    <property type="component" value="Unassembled WGS sequence"/>
</dbReference>
<dbReference type="AlphaFoldDB" id="A0A0D6PCD8"/>
<dbReference type="Gene3D" id="3.40.30.10">
    <property type="entry name" value="Glutaredoxin"/>
    <property type="match status" value="1"/>
</dbReference>
<dbReference type="InterPro" id="IPR013766">
    <property type="entry name" value="Thioredoxin_domain"/>
</dbReference>
<evidence type="ECO:0000256" key="3">
    <source>
        <dbReference type="PIRSR" id="PIRSR603782-1"/>
    </source>
</evidence>
<feature type="binding site" evidence="3">
    <location>
        <position position="152"/>
    </location>
    <ligand>
        <name>Cu cation</name>
        <dbReference type="ChEBI" id="CHEBI:23378"/>
    </ligand>
</feature>
<comment type="similarity">
    <text evidence="1">Belongs to the SCO1/2 family.</text>
</comment>
<keyword evidence="3" id="KW-0479">Metal-binding</keyword>
<dbReference type="RefSeq" id="WP_048877352.1">
    <property type="nucleotide sequence ID" value="NZ_BANC01000010.1"/>
</dbReference>
<accession>A0A0D6PCD8</accession>
<keyword evidence="6" id="KW-0472">Membrane</keyword>
<keyword evidence="7" id="KW-1185">Reference proteome</keyword>
<dbReference type="SUPFAM" id="SSF52833">
    <property type="entry name" value="Thioredoxin-like"/>
    <property type="match status" value="1"/>
</dbReference>
<keyword evidence="6" id="KW-0812">Transmembrane</keyword>
<dbReference type="Pfam" id="PF02630">
    <property type="entry name" value="SCO1-SenC"/>
    <property type="match status" value="1"/>
</dbReference>
<keyword evidence="4" id="KW-1015">Disulfide bond</keyword>
<evidence type="ECO:0000259" key="5">
    <source>
        <dbReference type="PROSITE" id="PS51352"/>
    </source>
</evidence>
<dbReference type="EMBL" id="BANC01000010">
    <property type="protein sequence ID" value="GAN78868.1"/>
    <property type="molecule type" value="Genomic_DNA"/>
</dbReference>
<protein>
    <submittedName>
        <fullName evidence="6">Electron transport transmembrane protein Sco1/SenC/PrrC</fullName>
    </submittedName>
</protein>
<name>A0A0D6PCD8_9PROT</name>
<organism evidence="6 7">
    <name type="scientific">Acidocella aminolytica 101 = DSM 11237</name>
    <dbReference type="NCBI Taxonomy" id="1120923"/>
    <lineage>
        <taxon>Bacteria</taxon>
        <taxon>Pseudomonadati</taxon>
        <taxon>Pseudomonadota</taxon>
        <taxon>Alphaproteobacteria</taxon>
        <taxon>Acetobacterales</taxon>
        <taxon>Acidocellaceae</taxon>
        <taxon>Acidocella</taxon>
    </lineage>
</organism>
<evidence type="ECO:0000256" key="1">
    <source>
        <dbReference type="ARBA" id="ARBA00010996"/>
    </source>
</evidence>
<keyword evidence="2 3" id="KW-0186">Copper</keyword>
<gene>
    <name evidence="6" type="ORF">Aam_010_046</name>
</gene>
<evidence type="ECO:0000256" key="4">
    <source>
        <dbReference type="PIRSR" id="PIRSR603782-2"/>
    </source>
</evidence>
<proteinExistence type="inferred from homology"/>
<dbReference type="InterPro" id="IPR003782">
    <property type="entry name" value="SCO1/SenC"/>
</dbReference>
<dbReference type="InterPro" id="IPR036249">
    <property type="entry name" value="Thioredoxin-like_sf"/>
</dbReference>
<feature type="binding site" evidence="3">
    <location>
        <position position="70"/>
    </location>
    <ligand>
        <name>Cu cation</name>
        <dbReference type="ChEBI" id="CHEBI:23378"/>
    </ligand>
</feature>
<dbReference type="STRING" id="1120923.SAMN02746095_02320"/>
<evidence type="ECO:0000256" key="2">
    <source>
        <dbReference type="ARBA" id="ARBA00023008"/>
    </source>
</evidence>
<reference evidence="6 7" key="1">
    <citation type="submission" date="2012-11" db="EMBL/GenBank/DDBJ databases">
        <title>Whole genome sequence of Acidocella aminolytica 101 = DSM 11237.</title>
        <authorList>
            <person name="Azuma Y."/>
            <person name="Higashiura N."/>
            <person name="Hirakawa H."/>
            <person name="Matsushita K."/>
        </authorList>
    </citation>
    <scope>NUCLEOTIDE SEQUENCE [LARGE SCALE GENOMIC DNA]</scope>
    <source>
        <strain evidence="7">101 / DSM 11237</strain>
    </source>
</reference>
<feature type="binding site" evidence="3">
    <location>
        <position position="66"/>
    </location>
    <ligand>
        <name>Cu cation</name>
        <dbReference type="ChEBI" id="CHEBI:23378"/>
    </ligand>
</feature>
<dbReference type="CDD" id="cd02968">
    <property type="entry name" value="SCO"/>
    <property type="match status" value="1"/>
</dbReference>
<feature type="disulfide bond" description="Redox-active" evidence="4">
    <location>
        <begin position="66"/>
        <end position="70"/>
    </location>
</feature>
<evidence type="ECO:0000313" key="6">
    <source>
        <dbReference type="EMBL" id="GAN78868.1"/>
    </source>
</evidence>
<dbReference type="PROSITE" id="PS51352">
    <property type="entry name" value="THIOREDOXIN_2"/>
    <property type="match status" value="1"/>
</dbReference>
<dbReference type="GO" id="GO:0046872">
    <property type="term" value="F:metal ion binding"/>
    <property type="evidence" value="ECO:0007669"/>
    <property type="project" value="UniProtKB-KW"/>
</dbReference>
<feature type="domain" description="Thioredoxin" evidence="5">
    <location>
        <begin position="27"/>
        <end position="192"/>
    </location>
</feature>
<sequence>MLRRLLLLSPLALAACHHQLSSQDVNVRGLIPPLAFTMTDVETGKQVTAQDFYGSVVLLYFGYTNCPDVCPTTLYNMQRLQKAMGKSASKVKILFVTVDPYRDTPKVLSQYAALFGSNVVGLRGTQDQLYALARRYRVVFSVVKKPVYTVTHSAAVYVFNTKGQPEFIIAGLSTRDPDIKGIASDLRHVAEE</sequence>
<dbReference type="OrthoDB" id="9790194at2"/>
<comment type="caution">
    <text evidence="6">The sequence shown here is derived from an EMBL/GenBank/DDBJ whole genome shotgun (WGS) entry which is preliminary data.</text>
</comment>
<dbReference type="PANTHER" id="PTHR12151:SF25">
    <property type="entry name" value="LINALOOL DEHYDRATASE_ISOMERASE DOMAIN-CONTAINING PROTEIN"/>
    <property type="match status" value="1"/>
</dbReference>
<dbReference type="PROSITE" id="PS51257">
    <property type="entry name" value="PROKAR_LIPOPROTEIN"/>
    <property type="match status" value="1"/>
</dbReference>
<evidence type="ECO:0000313" key="7">
    <source>
        <dbReference type="Proteomes" id="UP000032668"/>
    </source>
</evidence>
<dbReference type="PANTHER" id="PTHR12151">
    <property type="entry name" value="ELECTRON TRANSPORT PROTIN SCO1/SENC FAMILY MEMBER"/>
    <property type="match status" value="1"/>
</dbReference>